<evidence type="ECO:0000256" key="3">
    <source>
        <dbReference type="ARBA" id="ARBA00023004"/>
    </source>
</evidence>
<evidence type="ECO:0000259" key="5">
    <source>
        <dbReference type="PROSITE" id="PS51379"/>
    </source>
</evidence>
<dbReference type="SUPFAM" id="SSF54862">
    <property type="entry name" value="4Fe-4S ferredoxins"/>
    <property type="match status" value="1"/>
</dbReference>
<dbReference type="InterPro" id="IPR017900">
    <property type="entry name" value="4Fe4S_Fe_S_CS"/>
</dbReference>
<dbReference type="EMBL" id="FXUF01000005">
    <property type="protein sequence ID" value="SMP54451.1"/>
    <property type="molecule type" value="Genomic_DNA"/>
</dbReference>
<keyword evidence="1" id="KW-0004">4Fe-4S</keyword>
<keyword evidence="7" id="KW-1185">Reference proteome</keyword>
<reference evidence="6" key="1">
    <citation type="submission" date="2017-05" db="EMBL/GenBank/DDBJ databases">
        <authorList>
            <person name="Varghese N."/>
            <person name="Submissions S."/>
        </authorList>
    </citation>
    <scope>NUCLEOTIDE SEQUENCE</scope>
    <source>
        <strain evidence="6">Su22</strain>
    </source>
</reference>
<evidence type="ECO:0000313" key="7">
    <source>
        <dbReference type="Proteomes" id="UP001158066"/>
    </source>
</evidence>
<sequence>MANHQIIVDQEKCIGCKNCYKSCFVDVIRWDESSKKPIIAYPKDCAHCTYCEAICPVNCIEVVIDFEGERLYQSFDKHR</sequence>
<dbReference type="Pfam" id="PF14697">
    <property type="entry name" value="Fer4_21"/>
    <property type="match status" value="1"/>
</dbReference>
<dbReference type="AlphaFoldDB" id="A0AA45WWJ7"/>
<dbReference type="GO" id="GO:0051539">
    <property type="term" value="F:4 iron, 4 sulfur cluster binding"/>
    <property type="evidence" value="ECO:0007669"/>
    <property type="project" value="UniProtKB-KW"/>
</dbReference>
<accession>A0AA45WWJ7</accession>
<feature type="domain" description="4Fe-4S ferredoxin-type" evidence="5">
    <location>
        <begin position="4"/>
        <end position="33"/>
    </location>
</feature>
<protein>
    <submittedName>
        <fullName evidence="6">4Fe-4S dicluster domain-containing protein</fullName>
    </submittedName>
</protein>
<dbReference type="GO" id="GO:0046872">
    <property type="term" value="F:metal ion binding"/>
    <property type="evidence" value="ECO:0007669"/>
    <property type="project" value="UniProtKB-KW"/>
</dbReference>
<organism evidence="6 7">
    <name type="scientific">Anoxynatronum buryatiense</name>
    <dbReference type="NCBI Taxonomy" id="489973"/>
    <lineage>
        <taxon>Bacteria</taxon>
        <taxon>Bacillati</taxon>
        <taxon>Bacillota</taxon>
        <taxon>Clostridia</taxon>
        <taxon>Eubacteriales</taxon>
        <taxon>Clostridiaceae</taxon>
        <taxon>Anoxynatronum</taxon>
    </lineage>
</organism>
<dbReference type="PROSITE" id="PS51379">
    <property type="entry name" value="4FE4S_FER_2"/>
    <property type="match status" value="2"/>
</dbReference>
<keyword evidence="4" id="KW-0411">Iron-sulfur</keyword>
<dbReference type="PANTHER" id="PTHR43687:SF1">
    <property type="entry name" value="FERREDOXIN III"/>
    <property type="match status" value="1"/>
</dbReference>
<comment type="caution">
    <text evidence="6">The sequence shown here is derived from an EMBL/GenBank/DDBJ whole genome shotgun (WGS) entry which is preliminary data.</text>
</comment>
<keyword evidence="2" id="KW-0479">Metal-binding</keyword>
<dbReference type="PROSITE" id="PS00198">
    <property type="entry name" value="4FE4S_FER_1"/>
    <property type="match status" value="1"/>
</dbReference>
<gene>
    <name evidence="6" type="ORF">SAMN06296020_105123</name>
</gene>
<feature type="domain" description="4Fe-4S ferredoxin-type" evidence="5">
    <location>
        <begin position="35"/>
        <end position="65"/>
    </location>
</feature>
<keyword evidence="3" id="KW-0408">Iron</keyword>
<evidence type="ECO:0000313" key="6">
    <source>
        <dbReference type="EMBL" id="SMP54451.1"/>
    </source>
</evidence>
<dbReference type="Gene3D" id="3.30.70.20">
    <property type="match status" value="1"/>
</dbReference>
<dbReference type="PANTHER" id="PTHR43687">
    <property type="entry name" value="ADENYLYLSULFATE REDUCTASE, BETA SUBUNIT"/>
    <property type="match status" value="1"/>
</dbReference>
<evidence type="ECO:0000256" key="2">
    <source>
        <dbReference type="ARBA" id="ARBA00022723"/>
    </source>
</evidence>
<dbReference type="RefSeq" id="WP_283409046.1">
    <property type="nucleotide sequence ID" value="NZ_FXUF01000005.1"/>
</dbReference>
<proteinExistence type="predicted"/>
<dbReference type="InterPro" id="IPR017896">
    <property type="entry name" value="4Fe4S_Fe-S-bd"/>
</dbReference>
<evidence type="ECO:0000256" key="4">
    <source>
        <dbReference type="ARBA" id="ARBA00023014"/>
    </source>
</evidence>
<name>A0AA45WWJ7_9CLOT</name>
<evidence type="ECO:0000256" key="1">
    <source>
        <dbReference type="ARBA" id="ARBA00022485"/>
    </source>
</evidence>
<dbReference type="InterPro" id="IPR050572">
    <property type="entry name" value="Fe-S_Ferredoxin"/>
</dbReference>
<dbReference type="Proteomes" id="UP001158066">
    <property type="component" value="Unassembled WGS sequence"/>
</dbReference>